<dbReference type="InterPro" id="IPR002213">
    <property type="entry name" value="UDP_glucos_trans"/>
</dbReference>
<evidence type="ECO:0000313" key="6">
    <source>
        <dbReference type="EMBL" id="KZV19303.1"/>
    </source>
</evidence>
<dbReference type="OrthoDB" id="5835829at2759"/>
<comment type="similarity">
    <text evidence="1 4">Belongs to the UDP-glycosyltransferase family.</text>
</comment>
<keyword evidence="2 4" id="KW-0328">Glycosyltransferase</keyword>
<evidence type="ECO:0000256" key="5">
    <source>
        <dbReference type="RuleBase" id="RU362057"/>
    </source>
</evidence>
<sequence length="482" mass="52878">MGELSMDDSSSRKLHVIILSSPGAGHLIPVVILANHLAAEHGVRSTVLQVRIAESPESNLLVPAGDRELVEIVQLPPVDITNLVDPDTKVVTQLCMMMREAVPLVRSAVAAMDRRPDALIVDLFGSESLPIAGDLRIPKYVYCTSTAWFLALTVYSPILDGEIEGQYVDQPGHLEIPGCKLVRPEDVADPMLDRGDQQYREYVRMGKEFALSDGILVNTFEDLEPKTLQAFRENEAMKSVLKPPVYPIGPLTRPVQLTQTAGLKSDVMDWLDKQPNQSVLFVSFGSGGLLSIQQTTELALGLELSQQRFLWVIRSPTQGGVDEAFFTGKGGAEDDYLPKGFLDRTKDIGRLVLKWAQQVEVLAHPSVGGFLSHCGWNSSLESITSGVPMIAWPLYAEQRLNAAMLVEELGVAVRPEVLPTKKVVGREEVAKMVRTLIEHKDAQAMRDRAKQLTIIATNGLKEGGSSSKSICKILLNIEAKEN</sequence>
<dbReference type="PROSITE" id="PS00375">
    <property type="entry name" value="UDPGT"/>
    <property type="match status" value="1"/>
</dbReference>
<evidence type="ECO:0000256" key="3">
    <source>
        <dbReference type="ARBA" id="ARBA00022679"/>
    </source>
</evidence>
<keyword evidence="7" id="KW-1185">Reference proteome</keyword>
<accession>A0A2Z7ACI0</accession>
<dbReference type="SUPFAM" id="SSF53756">
    <property type="entry name" value="UDP-Glycosyltransferase/glycogen phosphorylase"/>
    <property type="match status" value="1"/>
</dbReference>
<dbReference type="CDD" id="cd03784">
    <property type="entry name" value="GT1_Gtf-like"/>
    <property type="match status" value="1"/>
</dbReference>
<dbReference type="EC" id="2.4.1.-" evidence="5"/>
<dbReference type="GO" id="GO:0008194">
    <property type="term" value="F:UDP-glycosyltransferase activity"/>
    <property type="evidence" value="ECO:0007669"/>
    <property type="project" value="InterPro"/>
</dbReference>
<evidence type="ECO:0000313" key="7">
    <source>
        <dbReference type="Proteomes" id="UP000250235"/>
    </source>
</evidence>
<gene>
    <name evidence="6" type="ORF">F511_31173</name>
</gene>
<dbReference type="AlphaFoldDB" id="A0A2Z7ACI0"/>
<proteinExistence type="inferred from homology"/>
<dbReference type="Gene3D" id="3.40.50.2000">
    <property type="entry name" value="Glycogen Phosphorylase B"/>
    <property type="match status" value="2"/>
</dbReference>
<evidence type="ECO:0000256" key="2">
    <source>
        <dbReference type="ARBA" id="ARBA00022676"/>
    </source>
</evidence>
<dbReference type="Proteomes" id="UP000250235">
    <property type="component" value="Unassembled WGS sequence"/>
</dbReference>
<evidence type="ECO:0000256" key="4">
    <source>
        <dbReference type="RuleBase" id="RU003718"/>
    </source>
</evidence>
<dbReference type="EMBL" id="KV016717">
    <property type="protein sequence ID" value="KZV19303.1"/>
    <property type="molecule type" value="Genomic_DNA"/>
</dbReference>
<dbReference type="PANTHER" id="PTHR48046:SF1">
    <property type="entry name" value="GLYCOSYLTRANSFERASE-RELATED"/>
    <property type="match status" value="1"/>
</dbReference>
<reference evidence="6 7" key="1">
    <citation type="journal article" date="2015" name="Proc. Natl. Acad. Sci. U.S.A.">
        <title>The resurrection genome of Boea hygrometrica: A blueprint for survival of dehydration.</title>
        <authorList>
            <person name="Xiao L."/>
            <person name="Yang G."/>
            <person name="Zhang L."/>
            <person name="Yang X."/>
            <person name="Zhao S."/>
            <person name="Ji Z."/>
            <person name="Zhou Q."/>
            <person name="Hu M."/>
            <person name="Wang Y."/>
            <person name="Chen M."/>
            <person name="Xu Y."/>
            <person name="Jin H."/>
            <person name="Xiao X."/>
            <person name="Hu G."/>
            <person name="Bao F."/>
            <person name="Hu Y."/>
            <person name="Wan P."/>
            <person name="Li L."/>
            <person name="Deng X."/>
            <person name="Kuang T."/>
            <person name="Xiang C."/>
            <person name="Zhu J.K."/>
            <person name="Oliver M.J."/>
            <person name="He Y."/>
        </authorList>
    </citation>
    <scope>NUCLEOTIDE SEQUENCE [LARGE SCALE GENOMIC DNA]</scope>
    <source>
        <strain evidence="7">cv. XS01</strain>
    </source>
</reference>
<keyword evidence="3 4" id="KW-0808">Transferase</keyword>
<dbReference type="PANTHER" id="PTHR48046">
    <property type="entry name" value="UDP-GLYCOSYLTRANSFERASE 72E1"/>
    <property type="match status" value="1"/>
</dbReference>
<name>A0A2Z7ACI0_9LAMI</name>
<dbReference type="FunFam" id="3.40.50.2000:FF:000056">
    <property type="entry name" value="Glycosyltransferase"/>
    <property type="match status" value="1"/>
</dbReference>
<dbReference type="InterPro" id="IPR035595">
    <property type="entry name" value="UDP_glycos_trans_CS"/>
</dbReference>
<dbReference type="Pfam" id="PF00201">
    <property type="entry name" value="UDPGT"/>
    <property type="match status" value="1"/>
</dbReference>
<organism evidence="6 7">
    <name type="scientific">Dorcoceras hygrometricum</name>
    <dbReference type="NCBI Taxonomy" id="472368"/>
    <lineage>
        <taxon>Eukaryota</taxon>
        <taxon>Viridiplantae</taxon>
        <taxon>Streptophyta</taxon>
        <taxon>Embryophyta</taxon>
        <taxon>Tracheophyta</taxon>
        <taxon>Spermatophyta</taxon>
        <taxon>Magnoliopsida</taxon>
        <taxon>eudicotyledons</taxon>
        <taxon>Gunneridae</taxon>
        <taxon>Pentapetalae</taxon>
        <taxon>asterids</taxon>
        <taxon>lamiids</taxon>
        <taxon>Lamiales</taxon>
        <taxon>Gesneriaceae</taxon>
        <taxon>Didymocarpoideae</taxon>
        <taxon>Trichosporeae</taxon>
        <taxon>Loxocarpinae</taxon>
        <taxon>Dorcoceras</taxon>
    </lineage>
</organism>
<evidence type="ECO:0000256" key="1">
    <source>
        <dbReference type="ARBA" id="ARBA00009995"/>
    </source>
</evidence>
<protein>
    <recommendedName>
        <fullName evidence="5">Glycosyltransferase</fullName>
        <ecNumber evidence="5">2.4.1.-</ecNumber>
    </recommendedName>
</protein>